<protein>
    <submittedName>
        <fullName evidence="2">NAD(P)H-dependent oxidoreductase</fullName>
    </submittedName>
</protein>
<accession>A0ABY4QVA8</accession>
<reference evidence="2" key="2">
    <citation type="submission" date="2022-05" db="EMBL/GenBank/DDBJ databases">
        <authorList>
            <person name="Kim J.-S."/>
            <person name="Lee K."/>
            <person name="Suh M."/>
            <person name="Eom M."/>
            <person name="Kim J.-S."/>
            <person name="Kim D.-S."/>
            <person name="Ko S.-H."/>
            <person name="Shin Y."/>
            <person name="Lee J.-S."/>
        </authorList>
    </citation>
    <scope>NUCLEOTIDE SEQUENCE</scope>
    <source>
        <strain evidence="2">N237</strain>
    </source>
</reference>
<evidence type="ECO:0000259" key="1">
    <source>
        <dbReference type="Pfam" id="PF03358"/>
    </source>
</evidence>
<evidence type="ECO:0000313" key="3">
    <source>
        <dbReference type="Proteomes" id="UP001056336"/>
    </source>
</evidence>
<reference evidence="2" key="1">
    <citation type="journal article" date="2018" name="Int. J. Syst. Evol. Microbiol.">
        <title>Jatrophihabitans telluris sp. nov., isolated from sediment soil of lava forest wetlands and the emended description of the genus Jatrophihabitans.</title>
        <authorList>
            <person name="Lee K.C."/>
            <person name="Suh M.K."/>
            <person name="Eom M.K."/>
            <person name="Kim K.K."/>
            <person name="Kim J.S."/>
            <person name="Kim D.S."/>
            <person name="Ko S.H."/>
            <person name="Shin Y.K."/>
            <person name="Lee J.S."/>
        </authorList>
    </citation>
    <scope>NUCLEOTIDE SEQUENCE</scope>
    <source>
        <strain evidence="2">N237</strain>
    </source>
</reference>
<proteinExistence type="predicted"/>
<sequence>MPHKVLGLNAGSPGGNTEIVLVQALRAAAAEGADVELVRLDDLHLPLGPGPKEPDDAWWFWERLMEADGFIVSAPIFSRVVPARLKLLMDRLLGPNADRAIVEKLIAMRASGEEPAVPFRVDERVLKPRVGGFIAVGGALTPQWKTLALPTMHILTFSMQTAVVDQFVVSGAGTPKSVVLDEDAMGRSARLGRNVARQLGRSFDEADYVGEPGLCPMCHLSVIELHGRSVDCATCGAQGRLADDFTIDWTDLDCSVISMAEKSAHYDEILQTAQRHAKVRDTITERAADYDGADLIVRPEHA</sequence>
<dbReference type="Pfam" id="PF03358">
    <property type="entry name" value="FMN_red"/>
    <property type="match status" value="1"/>
</dbReference>
<dbReference type="InterPro" id="IPR029039">
    <property type="entry name" value="Flavoprotein-like_sf"/>
</dbReference>
<dbReference type="RefSeq" id="WP_249769939.1">
    <property type="nucleotide sequence ID" value="NZ_CP097332.1"/>
</dbReference>
<evidence type="ECO:0000313" key="2">
    <source>
        <dbReference type="EMBL" id="UQX87415.1"/>
    </source>
</evidence>
<name>A0ABY4QVA8_9ACTN</name>
<dbReference type="EMBL" id="CP097332">
    <property type="protein sequence ID" value="UQX87415.1"/>
    <property type="molecule type" value="Genomic_DNA"/>
</dbReference>
<dbReference type="Proteomes" id="UP001056336">
    <property type="component" value="Chromosome"/>
</dbReference>
<organism evidence="2 3">
    <name type="scientific">Jatrophihabitans telluris</name>
    <dbReference type="NCBI Taxonomy" id="2038343"/>
    <lineage>
        <taxon>Bacteria</taxon>
        <taxon>Bacillati</taxon>
        <taxon>Actinomycetota</taxon>
        <taxon>Actinomycetes</taxon>
        <taxon>Jatrophihabitantales</taxon>
        <taxon>Jatrophihabitantaceae</taxon>
        <taxon>Jatrophihabitans</taxon>
    </lineage>
</organism>
<dbReference type="Gene3D" id="3.40.50.360">
    <property type="match status" value="1"/>
</dbReference>
<keyword evidence="3" id="KW-1185">Reference proteome</keyword>
<dbReference type="InterPro" id="IPR005025">
    <property type="entry name" value="FMN_Rdtase-like_dom"/>
</dbReference>
<gene>
    <name evidence="2" type="ORF">M6D93_14035</name>
</gene>
<feature type="domain" description="NADPH-dependent FMN reductase-like" evidence="1">
    <location>
        <begin position="4"/>
        <end position="111"/>
    </location>
</feature>
<dbReference type="SUPFAM" id="SSF52218">
    <property type="entry name" value="Flavoproteins"/>
    <property type="match status" value="1"/>
</dbReference>